<comment type="pathway">
    <text evidence="1 10">Glycerolipid metabolism; ether lipid biosynthesis.</text>
</comment>
<evidence type="ECO:0000256" key="4">
    <source>
        <dbReference type="ARBA" id="ARBA00022630"/>
    </source>
</evidence>
<dbReference type="InterPro" id="IPR016166">
    <property type="entry name" value="FAD-bd_PCMH"/>
</dbReference>
<evidence type="ECO:0000313" key="15">
    <source>
        <dbReference type="Proteomes" id="UP000030744"/>
    </source>
</evidence>
<dbReference type="GO" id="GO:0071949">
    <property type="term" value="F:FAD binding"/>
    <property type="evidence" value="ECO:0007669"/>
    <property type="project" value="InterPro"/>
</dbReference>
<feature type="binding site" evidence="8">
    <location>
        <begin position="330"/>
        <end position="333"/>
    </location>
    <ligand>
        <name>FAD</name>
        <dbReference type="ChEBI" id="CHEBI:57692"/>
    </ligand>
</feature>
<feature type="active site" description="Proton donor/acceptor" evidence="6">
    <location>
        <position position="595"/>
    </location>
</feature>
<keyword evidence="10" id="KW-0443">Lipid metabolism</keyword>
<evidence type="ECO:0000256" key="5">
    <source>
        <dbReference type="ARBA" id="ARBA00022827"/>
    </source>
</evidence>
<evidence type="ECO:0000256" key="7">
    <source>
        <dbReference type="PIRSR" id="PIRSR625650-2"/>
    </source>
</evidence>
<feature type="binding site" evidence="8">
    <location>
        <begin position="248"/>
        <end position="254"/>
    </location>
    <ligand>
        <name>FAD</name>
        <dbReference type="ChEBI" id="CHEBI:57692"/>
    </ligand>
</feature>
<dbReference type="SUPFAM" id="SSF56176">
    <property type="entry name" value="FAD-binding/transporter-associated domain-like"/>
    <property type="match status" value="1"/>
</dbReference>
<evidence type="ECO:0000256" key="8">
    <source>
        <dbReference type="PIRSR" id="PIRSR625650-3"/>
    </source>
</evidence>
<dbReference type="Gene3D" id="3.30.300.330">
    <property type="match status" value="1"/>
</dbReference>
<keyword evidence="10" id="KW-0576">Peroxisome</keyword>
<comment type="catalytic activity">
    <reaction evidence="10">
        <text>a long chain fatty alcohol + a 1-acylglycerone 3-phosphate = a 1-O-alkylglycerone 3-phosphate + a long-chain fatty acid + H(+)</text>
        <dbReference type="Rhea" id="RHEA:36171"/>
        <dbReference type="ChEBI" id="CHEBI:15378"/>
        <dbReference type="ChEBI" id="CHEBI:17135"/>
        <dbReference type="ChEBI" id="CHEBI:57534"/>
        <dbReference type="ChEBI" id="CHEBI:57560"/>
        <dbReference type="ChEBI" id="CHEBI:73315"/>
        <dbReference type="EC" id="2.5.1.26"/>
    </reaction>
</comment>
<reference evidence="14" key="1">
    <citation type="submission" date="2013-10" db="EMBL/GenBank/DDBJ databases">
        <title>Genomic analysis of the causative agents of coccidiosis in chickens.</title>
        <authorList>
            <person name="Reid A.J."/>
            <person name="Blake D."/>
            <person name="Billington K."/>
            <person name="Browne H."/>
            <person name="Dunn M."/>
            <person name="Hung S."/>
            <person name="Kawahara F."/>
            <person name="Miranda-Saavedra D."/>
            <person name="Mourier T."/>
            <person name="Nagra H."/>
            <person name="Otto T.D."/>
            <person name="Rawlings N."/>
            <person name="Sanchez A."/>
            <person name="Sanders M."/>
            <person name="Subramaniam C."/>
            <person name="Tay Y."/>
            <person name="Dear P."/>
            <person name="Doerig C."/>
            <person name="Gruber A."/>
            <person name="Parkinson J."/>
            <person name="Shirley M."/>
            <person name="Wan K.L."/>
            <person name="Berriman M."/>
            <person name="Tomley F."/>
            <person name="Pain A."/>
        </authorList>
    </citation>
    <scope>NUCLEOTIDE SEQUENCE [LARGE SCALE GENOMIC DNA]</scope>
    <source>
        <strain evidence="14">Houghton</strain>
    </source>
</reference>
<dbReference type="Gene3D" id="3.30.465.10">
    <property type="match status" value="1"/>
</dbReference>
<dbReference type="GO" id="GO:0008611">
    <property type="term" value="P:ether lipid biosynthetic process"/>
    <property type="evidence" value="ECO:0007669"/>
    <property type="project" value="UniProtKB-UniPathway"/>
</dbReference>
<protein>
    <recommendedName>
        <fullName evidence="3 10">Alkylglycerone-phosphate synthase</fullName>
        <shortName evidence="10">Alkyl-DHAP synthase</shortName>
        <ecNumber evidence="3 10">2.5.1.26</ecNumber>
    </recommendedName>
</protein>
<keyword evidence="10" id="KW-0808">Transferase</keyword>
<dbReference type="InterPro" id="IPR036318">
    <property type="entry name" value="FAD-bd_PCMH-like_sf"/>
</dbReference>
<feature type="chain" id="PRO_5004672482" description="Alkylglycerone-phosphate synthase" evidence="12">
    <location>
        <begin position="20"/>
        <end position="677"/>
    </location>
</feature>
<dbReference type="EC" id="2.5.1.26" evidence="3 10"/>
<evidence type="ECO:0000256" key="2">
    <source>
        <dbReference type="ARBA" id="ARBA00008000"/>
    </source>
</evidence>
<feature type="binding site" evidence="8">
    <location>
        <begin position="382"/>
        <end position="388"/>
    </location>
    <ligand>
        <name>FAD</name>
        <dbReference type="ChEBI" id="CHEBI:57692"/>
    </ligand>
</feature>
<feature type="region of interest" description="Disordered" evidence="11">
    <location>
        <begin position="32"/>
        <end position="52"/>
    </location>
</feature>
<comment type="function">
    <text evidence="10">Catalyzes the exchange of an acyl for a long-chain alkyl group and the formation of the ether bond in the biosynthesis of ether phospholipids.</text>
</comment>
<keyword evidence="10" id="KW-0444">Lipid biosynthesis</keyword>
<dbReference type="InterPro" id="IPR006094">
    <property type="entry name" value="Oxid_FAD_bind_N"/>
</dbReference>
<dbReference type="InterPro" id="IPR004113">
    <property type="entry name" value="FAD-bd_oxidored_4_C"/>
</dbReference>
<dbReference type="AlphaFoldDB" id="U6KAI3"/>
<evidence type="ECO:0000256" key="3">
    <source>
        <dbReference type="ARBA" id="ARBA00012385"/>
    </source>
</evidence>
<dbReference type="SUPFAM" id="SSF55103">
    <property type="entry name" value="FAD-linked oxidases, C-terminal domain"/>
    <property type="match status" value="1"/>
</dbReference>
<evidence type="ECO:0000313" key="14">
    <source>
        <dbReference type="EMBL" id="CDJ35035.1"/>
    </source>
</evidence>
<dbReference type="EMBL" id="HG687613">
    <property type="protein sequence ID" value="CDJ35035.1"/>
    <property type="molecule type" value="Genomic_DNA"/>
</dbReference>
<gene>
    <name evidence="14" type="ORF">EMH_0069690</name>
</gene>
<dbReference type="Pfam" id="PF02913">
    <property type="entry name" value="FAD-oxidase_C"/>
    <property type="match status" value="1"/>
</dbReference>
<dbReference type="Gene3D" id="3.30.70.3450">
    <property type="match status" value="1"/>
</dbReference>
<dbReference type="InterPro" id="IPR016171">
    <property type="entry name" value="Vanillyl_alc_oxidase_C-sub2"/>
</dbReference>
<dbReference type="Pfam" id="PF01565">
    <property type="entry name" value="FAD_binding_4"/>
    <property type="match status" value="1"/>
</dbReference>
<dbReference type="PANTHER" id="PTHR46568:SF1">
    <property type="entry name" value="ALKYLDIHYDROXYACETONEPHOSPHATE SYNTHASE, PEROXISOMAL"/>
    <property type="match status" value="1"/>
</dbReference>
<reference evidence="14" key="2">
    <citation type="submission" date="2013-10" db="EMBL/GenBank/DDBJ databases">
        <authorList>
            <person name="Aslett M."/>
        </authorList>
    </citation>
    <scope>NUCLEOTIDE SEQUENCE [LARGE SCALE GENOMIC DNA]</scope>
    <source>
        <strain evidence="14">Houghton</strain>
    </source>
</reference>
<feature type="compositionally biased region" description="Low complexity" evidence="11">
    <location>
        <begin position="37"/>
        <end position="49"/>
    </location>
</feature>
<dbReference type="GO" id="GO:0005777">
    <property type="term" value="C:peroxisome"/>
    <property type="evidence" value="ECO:0007669"/>
    <property type="project" value="UniProtKB-SubCell"/>
</dbReference>
<feature type="signal peptide" evidence="12">
    <location>
        <begin position="1"/>
        <end position="19"/>
    </location>
</feature>
<comment type="subunit">
    <text evidence="10">Homodimer.</text>
</comment>
<accession>U6KAI3</accession>
<evidence type="ECO:0000259" key="13">
    <source>
        <dbReference type="PROSITE" id="PS51387"/>
    </source>
</evidence>
<evidence type="ECO:0000256" key="10">
    <source>
        <dbReference type="RuleBase" id="RU363113"/>
    </source>
</evidence>
<dbReference type="PANTHER" id="PTHR46568">
    <property type="entry name" value="ALKYLDIHYDROXYACETONEPHOSPHATE SYNTHASE, PEROXISOMAL"/>
    <property type="match status" value="1"/>
</dbReference>
<comment type="subcellular location">
    <subcellularLocation>
        <location evidence="10">Peroxisome</location>
    </subcellularLocation>
</comment>
<evidence type="ECO:0000256" key="1">
    <source>
        <dbReference type="ARBA" id="ARBA00004670"/>
    </source>
</evidence>
<evidence type="ECO:0000256" key="9">
    <source>
        <dbReference type="PIRSR" id="PIRSR625650-4"/>
    </source>
</evidence>
<dbReference type="Proteomes" id="UP000030744">
    <property type="component" value="Unassembled WGS sequence"/>
</dbReference>
<keyword evidence="15" id="KW-1185">Reference proteome</keyword>
<dbReference type="InterPro" id="IPR016169">
    <property type="entry name" value="FAD-bd_PCMH_sub2"/>
</dbReference>
<comment type="similarity">
    <text evidence="2 10">Belongs to the FAD-binding oxidoreductase/transferase type 4 family.</text>
</comment>
<keyword evidence="4 10" id="KW-0285">Flavoprotein</keyword>
<dbReference type="InterPro" id="IPR025650">
    <property type="entry name" value="Alkyl-DHAP_Synthase"/>
</dbReference>
<dbReference type="Gene3D" id="1.10.45.10">
    <property type="entry name" value="Vanillyl-alcohol Oxidase, Chain A, domain 4"/>
    <property type="match status" value="1"/>
</dbReference>
<dbReference type="GO" id="GO:0008609">
    <property type="term" value="F:alkylglycerone-phosphate synthase activity"/>
    <property type="evidence" value="ECO:0007669"/>
    <property type="project" value="UniProtKB-EC"/>
</dbReference>
<proteinExistence type="inferred from homology"/>
<dbReference type="InterPro" id="IPR016164">
    <property type="entry name" value="FAD-linked_Oxase-like_C"/>
</dbReference>
<dbReference type="UniPathway" id="UPA00781"/>
<dbReference type="PROSITE" id="PS51387">
    <property type="entry name" value="FAD_PCMH"/>
    <property type="match status" value="1"/>
</dbReference>
<dbReference type="GeneID" id="25381494"/>
<keyword evidence="12" id="KW-0732">Signal</keyword>
<name>U6KAI3_9EIME</name>
<dbReference type="VEuPathDB" id="ToxoDB:EMH_0069690"/>
<evidence type="ECO:0000256" key="6">
    <source>
        <dbReference type="PIRSR" id="PIRSR625650-1"/>
    </source>
</evidence>
<organism evidence="14 15">
    <name type="scientific">Eimeria mitis</name>
    <dbReference type="NCBI Taxonomy" id="44415"/>
    <lineage>
        <taxon>Eukaryota</taxon>
        <taxon>Sar</taxon>
        <taxon>Alveolata</taxon>
        <taxon>Apicomplexa</taxon>
        <taxon>Conoidasida</taxon>
        <taxon>Coccidia</taxon>
        <taxon>Eucoccidiorida</taxon>
        <taxon>Eimeriorina</taxon>
        <taxon>Eimeriidae</taxon>
        <taxon>Eimeria</taxon>
    </lineage>
</organism>
<sequence length="677" mass="75153">MTQQVLLVLFTDFWEGALCSLLFVFQRHPPEVKSEMSSGNNGSTLSSSTEVVRRGNDQKVNAQQAVALQSPSSLRLPLRFPPEAFAALRLPAHEIHHGRNRAAVCKTNGWGFKDTYIYFLDKATLTVTGNRYPLCGQRLQHWQRFTNSIEGLDLEAKSLPKEEIIISPQRLIKSEFIRDLLSQAPGVEVSEDGLERLYHGHGHTCAEIFALRYGQIERLPDVVLFPKCHEDVEVIVACAVQHGVCLIPFGGGTSVTLGLAVPEDEQRMVATVSLSYMQKILSLDRDALLLTVEAGAVGAVLEEQLRSLGVTLGHEPDSLEFSTVGGWVATRASGMKKNAYGNIEDLLIDAVMVTPQGTLNQRLAAPRVSSGPSVQQLVLGSEGTLGIITQVVLKVKLLPQEKIYGCLVFPNFEVGVAFMRHVALNKLQPASIRLMDKRQTQCGSLFRAVPPGGLGLRDALTDGIKNFYLNTVKGWREEDLCACTLLFEGSKEEVSSQQRNLYRAARRFGGLPAGAKNGQRGYQMTFLIAYVRDFIMDHYWVFESFEASIAWPLVLKCRNLVHSYITRECKRVGIRHPPLVMTRLTQVYDAGAVLYFYFGFNWTGMEDPMKVYKQIEDGARKVIMDIGGSISHHHGIGKLRREFLPNAVGETSVAVLRGVKTCLDPKNIFGCRNLFDA</sequence>
<evidence type="ECO:0000256" key="11">
    <source>
        <dbReference type="SAM" id="MobiDB-lite"/>
    </source>
</evidence>
<feature type="binding site" evidence="8">
    <location>
        <begin position="317"/>
        <end position="323"/>
    </location>
    <ligand>
        <name>FAD</name>
        <dbReference type="ChEBI" id="CHEBI:57692"/>
    </ligand>
</feature>
<feature type="site" description="Important for enzyme activity" evidence="9">
    <location>
        <position position="433"/>
    </location>
</feature>
<feature type="binding site" evidence="7">
    <location>
        <position position="532"/>
    </location>
    <ligand>
        <name>substrate</name>
    </ligand>
</feature>
<evidence type="ECO:0000256" key="12">
    <source>
        <dbReference type="SAM" id="SignalP"/>
    </source>
</evidence>
<feature type="domain" description="FAD-binding PCMH-type" evidence="13">
    <location>
        <begin position="216"/>
        <end position="398"/>
    </location>
</feature>
<dbReference type="OrthoDB" id="5332616at2759"/>
<dbReference type="RefSeq" id="XP_013357597.1">
    <property type="nucleotide sequence ID" value="XM_013502143.1"/>
</dbReference>
<comment type="cofactor">
    <cofactor evidence="8 10">
        <name>FAD</name>
        <dbReference type="ChEBI" id="CHEBI:57692"/>
    </cofactor>
</comment>
<keyword evidence="5 8" id="KW-0274">FAD</keyword>